<evidence type="ECO:0000256" key="3">
    <source>
        <dbReference type="ARBA" id="ARBA00022737"/>
    </source>
</evidence>
<evidence type="ECO:0000259" key="7">
    <source>
        <dbReference type="PROSITE" id="PS50303"/>
    </source>
</evidence>
<sequence length="865" mass="96101">LSSFLFPLISSHLSPFSFPFPPPSHLISFLPLPMAFSSLSTLTFPDSVTGACEVVESRVMPQKWELYKQNFEHQNSRRLVESQASEMDMILARFPPKPKSSLGKTSITNDILTKLSEQQILLDKQQSELLSNNVRSAIHEDNGSSAASPVTPATAESIAVSAPTDREGNRVDPAEMLRLRQELQAAKSRLALQEQELAQTRVIKHTLEQLGPETDLGGPEQTINNMQSAFNASARAFSRPDSWNVQDDARSDISNALSASTYNRTRGLWPPYSQQAFGFNANLSNEKGYHDSPTPSAVSVTQDTGRSWPPQNLSPGYYDPGLHDPGHAVQAHPAQNHTVFHPHRVLSGPSSAAYNFDTRGYTASEQSQYLPGPNLGPRRSITQVNRGGSCFPPQNSPWGTFTAGAPSGVGTRPLNQPLHAYQQMGPGVYPVPYQPRPIGTPLSPTAAEFTSAGASWSTPSINNNSTQTYVSPFEPINYRRLLDKNVYCDWRVIVDKIVCNNDQQASIFLQQKLKVGTAEQKYDIIEAIVNQAYPLMVNRFGNFLVQRCFEHGTPEQVVSIANAIKGNTLSLSMDPFGCHVVQKAFDCVPEEHKAVMVHELLRRIPETVIHRYACHVWQKLFELRWSNEPPQIMAKVNEALRGMWHEVALGETGSLVVQNIFENCVEDEKRQAIEEVLAKIDLLSHGQFGNWCIQHICEHGAPADKNRAMEHILDWCIGYSMDQFASKVVEKCLKIGGSDFLERYLQRVCAGRPDRPRMPLIDIAGDQYGNYLIQWILVNAQAPHHREVVASHIRKHMVSLRGSKFGSRVAMLCCNPSHATRPGPGAGVQVSRFGGPNDDRLQMTGAPGGRFSRNNQWNPGYPAYR</sequence>
<organism evidence="8 9">
    <name type="scientific">Elaphomyces granulatus</name>
    <dbReference type="NCBI Taxonomy" id="519963"/>
    <lineage>
        <taxon>Eukaryota</taxon>
        <taxon>Fungi</taxon>
        <taxon>Dikarya</taxon>
        <taxon>Ascomycota</taxon>
        <taxon>Pezizomycotina</taxon>
        <taxon>Eurotiomycetes</taxon>
        <taxon>Eurotiomycetidae</taxon>
        <taxon>Eurotiales</taxon>
        <taxon>Elaphomycetaceae</taxon>
        <taxon>Elaphomyces</taxon>
    </lineage>
</organism>
<keyword evidence="1" id="KW-0690">Ribosome biogenesis</keyword>
<name>A0A232M4E3_9EURO</name>
<dbReference type="PROSITE" id="PS50302">
    <property type="entry name" value="PUM"/>
    <property type="match status" value="2"/>
</dbReference>
<proteinExistence type="predicted"/>
<dbReference type="GO" id="GO:0005737">
    <property type="term" value="C:cytoplasm"/>
    <property type="evidence" value="ECO:0007669"/>
    <property type="project" value="TreeGrafter"/>
</dbReference>
<dbReference type="InterPro" id="IPR033712">
    <property type="entry name" value="Pumilio_RNA-bd"/>
</dbReference>
<evidence type="ECO:0000313" key="8">
    <source>
        <dbReference type="EMBL" id="OXV11208.1"/>
    </source>
</evidence>
<dbReference type="PROSITE" id="PS50303">
    <property type="entry name" value="PUM_HD"/>
    <property type="match status" value="1"/>
</dbReference>
<dbReference type="InterPro" id="IPR001313">
    <property type="entry name" value="Pumilio_RNA-bd_rpt"/>
</dbReference>
<feature type="domain" description="PUM-HD" evidence="7">
    <location>
        <begin position="464"/>
        <end position="817"/>
    </location>
</feature>
<feature type="repeat" description="Pumilio" evidence="5">
    <location>
        <begin position="527"/>
        <end position="562"/>
    </location>
</feature>
<dbReference type="SMART" id="SM00025">
    <property type="entry name" value="Pumilio"/>
    <property type="match status" value="8"/>
</dbReference>
<dbReference type="Proteomes" id="UP000243515">
    <property type="component" value="Unassembled WGS sequence"/>
</dbReference>
<evidence type="ECO:0000313" key="9">
    <source>
        <dbReference type="Proteomes" id="UP000243515"/>
    </source>
</evidence>
<dbReference type="PANTHER" id="PTHR12537">
    <property type="entry name" value="RNA BINDING PROTEIN PUMILIO-RELATED"/>
    <property type="match status" value="1"/>
</dbReference>
<reference evidence="8 9" key="1">
    <citation type="journal article" date="2015" name="Environ. Microbiol.">
        <title>Metagenome sequence of Elaphomyces granulatus from sporocarp tissue reveals Ascomycota ectomycorrhizal fingerprints of genome expansion and a Proteobacteria-rich microbiome.</title>
        <authorList>
            <person name="Quandt C.A."/>
            <person name="Kohler A."/>
            <person name="Hesse C.N."/>
            <person name="Sharpton T.J."/>
            <person name="Martin F."/>
            <person name="Spatafora J.W."/>
        </authorList>
    </citation>
    <scope>NUCLEOTIDE SEQUENCE [LARGE SCALE GENOMIC DNA]</scope>
    <source>
        <strain evidence="8 9">OSC145934</strain>
    </source>
</reference>
<dbReference type="SUPFAM" id="SSF48371">
    <property type="entry name" value="ARM repeat"/>
    <property type="match status" value="1"/>
</dbReference>
<dbReference type="CDD" id="cd07920">
    <property type="entry name" value="Pumilio"/>
    <property type="match status" value="1"/>
</dbReference>
<feature type="non-terminal residue" evidence="8">
    <location>
        <position position="1"/>
    </location>
</feature>
<feature type="region of interest" description="Disordered" evidence="6">
    <location>
        <begin position="287"/>
        <end position="307"/>
    </location>
</feature>
<dbReference type="OrthoDB" id="668540at2759"/>
<feature type="repeat" description="Pumilio" evidence="5">
    <location>
        <begin position="563"/>
        <end position="598"/>
    </location>
</feature>
<accession>A0A232M4E3</accession>
<feature type="compositionally biased region" description="Polar residues" evidence="6">
    <location>
        <begin position="293"/>
        <end position="307"/>
    </location>
</feature>
<dbReference type="GO" id="GO:0006364">
    <property type="term" value="P:rRNA processing"/>
    <property type="evidence" value="ECO:0007669"/>
    <property type="project" value="UniProtKB-KW"/>
</dbReference>
<dbReference type="AlphaFoldDB" id="A0A232M4E3"/>
<comment type="function">
    <text evidence="4">RNA-binding nucleolar protein required for pre-rRNA processing. Involved in production of 18S rRNA and assembly of small ribosomal subunit.</text>
</comment>
<dbReference type="GO" id="GO:0003730">
    <property type="term" value="F:mRNA 3'-UTR binding"/>
    <property type="evidence" value="ECO:0007669"/>
    <property type="project" value="TreeGrafter"/>
</dbReference>
<dbReference type="GO" id="GO:0010608">
    <property type="term" value="P:post-transcriptional regulation of gene expression"/>
    <property type="evidence" value="ECO:0007669"/>
    <property type="project" value="TreeGrafter"/>
</dbReference>
<keyword evidence="2" id="KW-0698">rRNA processing</keyword>
<dbReference type="Pfam" id="PF00806">
    <property type="entry name" value="PUF"/>
    <property type="match status" value="8"/>
</dbReference>
<dbReference type="InterPro" id="IPR016024">
    <property type="entry name" value="ARM-type_fold"/>
</dbReference>
<feature type="region of interest" description="Disordered" evidence="6">
    <location>
        <begin position="842"/>
        <end position="865"/>
    </location>
</feature>
<evidence type="ECO:0000256" key="2">
    <source>
        <dbReference type="ARBA" id="ARBA00022552"/>
    </source>
</evidence>
<dbReference type="InterPro" id="IPR033133">
    <property type="entry name" value="PUM-HD"/>
</dbReference>
<gene>
    <name evidence="8" type="ORF">Egran_01028</name>
</gene>
<evidence type="ECO:0000256" key="1">
    <source>
        <dbReference type="ARBA" id="ARBA00022517"/>
    </source>
</evidence>
<keyword evidence="3" id="KW-0677">Repeat</keyword>
<evidence type="ECO:0000256" key="6">
    <source>
        <dbReference type="SAM" id="MobiDB-lite"/>
    </source>
</evidence>
<keyword evidence="9" id="KW-1185">Reference proteome</keyword>
<evidence type="ECO:0000256" key="4">
    <source>
        <dbReference type="ARBA" id="ARBA00024893"/>
    </source>
</evidence>
<dbReference type="InterPro" id="IPR011989">
    <property type="entry name" value="ARM-like"/>
</dbReference>
<dbReference type="EMBL" id="NPHW01002562">
    <property type="protein sequence ID" value="OXV11208.1"/>
    <property type="molecule type" value="Genomic_DNA"/>
</dbReference>
<comment type="caution">
    <text evidence="8">The sequence shown here is derived from an EMBL/GenBank/DDBJ whole genome shotgun (WGS) entry which is preliminary data.</text>
</comment>
<protein>
    <recommendedName>
        <fullName evidence="7">PUM-HD domain-containing protein</fullName>
    </recommendedName>
</protein>
<evidence type="ECO:0000256" key="5">
    <source>
        <dbReference type="PROSITE-ProRule" id="PRU00317"/>
    </source>
</evidence>
<dbReference type="PANTHER" id="PTHR12537:SF48">
    <property type="entry name" value="MEIOTIC COILED-COIL PROTEIN 2"/>
    <property type="match status" value="1"/>
</dbReference>
<dbReference type="Gene3D" id="1.25.10.10">
    <property type="entry name" value="Leucine-rich Repeat Variant"/>
    <property type="match status" value="1"/>
</dbReference>